<accession>A0ABD1CH82</accession>
<protein>
    <submittedName>
        <fullName evidence="1">Uncharacterized protein</fullName>
    </submittedName>
</protein>
<feature type="non-terminal residue" evidence="1">
    <location>
        <position position="17"/>
    </location>
</feature>
<comment type="caution">
    <text evidence="1">The sequence shown here is derived from an EMBL/GenBank/DDBJ whole genome shotgun (WGS) entry which is preliminary data.</text>
</comment>
<evidence type="ECO:0000313" key="2">
    <source>
        <dbReference type="Proteomes" id="UP001562425"/>
    </source>
</evidence>
<keyword evidence="2" id="KW-1185">Reference proteome</keyword>
<sequence>MAQDSRFQTLLEKTYWL</sequence>
<reference evidence="1 2" key="1">
    <citation type="submission" date="2024-05" db="EMBL/GenBank/DDBJ databases">
        <title>Culex pipiens pipiens assembly and annotation.</title>
        <authorList>
            <person name="Alout H."/>
            <person name="Durand T."/>
        </authorList>
    </citation>
    <scope>NUCLEOTIDE SEQUENCE [LARGE SCALE GENOMIC DNA]</scope>
    <source>
        <strain evidence="1">HA-2024</strain>
        <tissue evidence="1">Whole body</tissue>
    </source>
</reference>
<dbReference type="AlphaFoldDB" id="A0ABD1CH82"/>
<organism evidence="1 2">
    <name type="scientific">Culex pipiens pipiens</name>
    <name type="common">Northern house mosquito</name>
    <dbReference type="NCBI Taxonomy" id="38569"/>
    <lineage>
        <taxon>Eukaryota</taxon>
        <taxon>Metazoa</taxon>
        <taxon>Ecdysozoa</taxon>
        <taxon>Arthropoda</taxon>
        <taxon>Hexapoda</taxon>
        <taxon>Insecta</taxon>
        <taxon>Pterygota</taxon>
        <taxon>Neoptera</taxon>
        <taxon>Endopterygota</taxon>
        <taxon>Diptera</taxon>
        <taxon>Nematocera</taxon>
        <taxon>Culicoidea</taxon>
        <taxon>Culicidae</taxon>
        <taxon>Culicinae</taxon>
        <taxon>Culicini</taxon>
        <taxon>Culex</taxon>
        <taxon>Culex</taxon>
    </lineage>
</organism>
<dbReference type="EMBL" id="JBEHCU010012558">
    <property type="protein sequence ID" value="KAL1375354.1"/>
    <property type="molecule type" value="Genomic_DNA"/>
</dbReference>
<evidence type="ECO:0000313" key="1">
    <source>
        <dbReference type="EMBL" id="KAL1375354.1"/>
    </source>
</evidence>
<gene>
    <name evidence="1" type="ORF">pipiens_017542</name>
</gene>
<proteinExistence type="predicted"/>
<name>A0ABD1CH82_CULPP</name>
<dbReference type="Proteomes" id="UP001562425">
    <property type="component" value="Unassembled WGS sequence"/>
</dbReference>